<sequence>MKRSWFTHYGLTTEQADELVARYRAKGIKTERSLDSDPCFWIVSALLTENSGPAHTQKSYRSRMWG</sequence>
<organism evidence="1 2">
    <name type="scientific">Citrobacter farmeri</name>
    <dbReference type="NCBI Taxonomy" id="67824"/>
    <lineage>
        <taxon>Bacteria</taxon>
        <taxon>Pseudomonadati</taxon>
        <taxon>Pseudomonadota</taxon>
        <taxon>Gammaproteobacteria</taxon>
        <taxon>Enterobacterales</taxon>
        <taxon>Enterobacteriaceae</taxon>
        <taxon>Citrobacter</taxon>
    </lineage>
</organism>
<proteinExistence type="predicted"/>
<keyword evidence="2" id="KW-1185">Reference proteome</keyword>
<evidence type="ECO:0000313" key="2">
    <source>
        <dbReference type="Proteomes" id="UP000215286"/>
    </source>
</evidence>
<protein>
    <submittedName>
        <fullName evidence="1">Uncharacterized protein</fullName>
    </submittedName>
</protein>
<name>A0ACA8D5D2_9ENTR</name>
<evidence type="ECO:0000313" key="1">
    <source>
        <dbReference type="EMBL" id="AST79285.1"/>
    </source>
</evidence>
<reference evidence="1" key="1">
    <citation type="submission" date="2017-08" db="EMBL/GenBank/DDBJ databases">
        <title>Real-time genomic and epidemiological investigation of a multi-institutional outbreak of KPC-producing Enterobacteriaceae reveals complex transmission dynamics and informs management responses.</title>
        <authorList>
            <person name="Kwong J.C."/>
            <person name="Lane C."/>
            <person name="Romanes F."/>
            <person name="Goncalves da Silva A."/>
            <person name="Easton M."/>
            <person name="Cronin K."/>
            <person name="Waters M.J."/>
            <person name="Tomita T."/>
            <person name="Stevens K."/>
            <person name="Schultz M.B."/>
            <person name="Baines S.L."/>
            <person name="Sherry N.L."/>
            <person name="Carter G."/>
            <person name="Mu A."/>
            <person name="Sait M."/>
            <person name="Ballard S.A."/>
            <person name="Seemann T."/>
            <person name="Stinear T.P."/>
            <person name="Howden B.P."/>
        </authorList>
    </citation>
    <scope>NUCLEOTIDE SEQUENCE</scope>
    <source>
        <strain evidence="1">AUSMDU00008141</strain>
    </source>
</reference>
<dbReference type="EMBL" id="CP022695">
    <property type="protein sequence ID" value="AST79285.1"/>
    <property type="molecule type" value="Genomic_DNA"/>
</dbReference>
<gene>
    <name evidence="1" type="ORF">CI104_09430</name>
</gene>
<dbReference type="Proteomes" id="UP000215286">
    <property type="component" value="Chromosome"/>
</dbReference>
<accession>A0ACA8D5D2</accession>